<dbReference type="PROSITE" id="PS01270">
    <property type="entry name" value="BAND_7"/>
    <property type="match status" value="1"/>
</dbReference>
<keyword evidence="6" id="KW-1185">Reference proteome</keyword>
<dbReference type="InterPro" id="IPR036013">
    <property type="entry name" value="Band_7/SPFH_dom_sf"/>
</dbReference>
<dbReference type="Pfam" id="PF01145">
    <property type="entry name" value="Band_7"/>
    <property type="match status" value="1"/>
</dbReference>
<comment type="caution">
    <text evidence="5">The sequence shown here is derived from an EMBL/GenBank/DDBJ whole genome shotgun (WGS) entry which is preliminary data.</text>
</comment>
<dbReference type="InterPro" id="IPR001107">
    <property type="entry name" value="Band_7"/>
</dbReference>
<reference evidence="5 6" key="1">
    <citation type="journal article" date="2020" name="Nature">
        <title>Bacterial chemolithoautotrophy via manganese oxidation.</title>
        <authorList>
            <person name="Yu H."/>
            <person name="Leadbetter J.R."/>
        </authorList>
    </citation>
    <scope>NUCLEOTIDE SEQUENCE [LARGE SCALE GENOMIC DNA]</scope>
    <source>
        <strain evidence="5 6">Mn-1</strain>
    </source>
</reference>
<dbReference type="EMBL" id="VTOW01000007">
    <property type="protein sequence ID" value="NKE73451.1"/>
    <property type="molecule type" value="Genomic_DNA"/>
</dbReference>
<name>A0A7X6ID29_9BACT</name>
<evidence type="ECO:0000313" key="6">
    <source>
        <dbReference type="Proteomes" id="UP000534783"/>
    </source>
</evidence>
<dbReference type="PANTHER" id="PTHR43327">
    <property type="entry name" value="STOMATIN-LIKE PROTEIN 2, MITOCHONDRIAL"/>
    <property type="match status" value="1"/>
</dbReference>
<dbReference type="GO" id="GO:0098552">
    <property type="term" value="C:side of membrane"/>
    <property type="evidence" value="ECO:0007669"/>
    <property type="project" value="UniProtKB-ARBA"/>
</dbReference>
<dbReference type="AlphaFoldDB" id="A0A7X6ID29"/>
<dbReference type="InterPro" id="IPR050710">
    <property type="entry name" value="Band7/mec-2_domain"/>
</dbReference>
<feature type="domain" description="Band 7" evidence="4">
    <location>
        <begin position="24"/>
        <end position="204"/>
    </location>
</feature>
<comment type="similarity">
    <text evidence="2">Belongs to the band 7/mec-2 family.</text>
</comment>
<protein>
    <recommendedName>
        <fullName evidence="3">Protein QmcA</fullName>
    </recommendedName>
</protein>
<dbReference type="FunFam" id="3.30.479.30:FF:000004">
    <property type="entry name" value="Putative membrane protease family, stomatin"/>
    <property type="match status" value="1"/>
</dbReference>
<dbReference type="SMART" id="SM00244">
    <property type="entry name" value="PHB"/>
    <property type="match status" value="1"/>
</dbReference>
<dbReference type="Gene3D" id="3.30.479.30">
    <property type="entry name" value="Band 7 domain"/>
    <property type="match status" value="1"/>
</dbReference>
<dbReference type="InterPro" id="IPR018080">
    <property type="entry name" value="Band_7/stomatin-like_CS"/>
</dbReference>
<evidence type="ECO:0000256" key="2">
    <source>
        <dbReference type="ARBA" id="ARBA00008164"/>
    </source>
</evidence>
<dbReference type="CDD" id="cd08829">
    <property type="entry name" value="SPFH_paraslipin"/>
    <property type="match status" value="1"/>
</dbReference>
<evidence type="ECO:0000313" key="5">
    <source>
        <dbReference type="EMBL" id="NKE73451.1"/>
    </source>
</evidence>
<proteinExistence type="inferred from homology"/>
<dbReference type="PANTHER" id="PTHR43327:SF10">
    <property type="entry name" value="STOMATIN-LIKE PROTEIN 2, MITOCHONDRIAL"/>
    <property type="match status" value="1"/>
</dbReference>
<organism evidence="5 6">
    <name type="scientific">Candidatus Manganitrophus noduliformans</name>
    <dbReference type="NCBI Taxonomy" id="2606439"/>
    <lineage>
        <taxon>Bacteria</taxon>
        <taxon>Pseudomonadati</taxon>
        <taxon>Nitrospirota</taxon>
        <taxon>Nitrospiria</taxon>
        <taxon>Candidatus Troglogloeales</taxon>
        <taxon>Candidatus Manganitrophaceae</taxon>
        <taxon>Candidatus Manganitrophus</taxon>
    </lineage>
</organism>
<evidence type="ECO:0000259" key="4">
    <source>
        <dbReference type="SMART" id="SM00244"/>
    </source>
</evidence>
<sequence length="338" mass="37674">MESKMASVALFILVAGFLLLIAVLGMRIVQQAETIVIERLGSYHRDLKSGINFIIPLLDKPREIDWRYAVTDIDGRTIIKKERISRIDLRETVYDFPKQAVITKDNVQIDINAVLYFQITDPVKTVYEIANLPDAIEKLTQTTLRNLIGELDLDATLSSRDQINKKLRTTLDDVTGKWGIKVNRVELQDIIPPASIRDAMEAQMRAERAKRAAVLESEGMKQSRILEAEGIKTAEITKAEGFKESQVLIAEGEAEARQKAAEGEAKAIAQIINATKESPDQNAIQYLIAMRYLEASKTILGGEKSKLIMVPYEATGILSALGGIRELLNGSKRKVEQP</sequence>
<gene>
    <name evidence="5" type="ORF">MNODULE_22075</name>
</gene>
<evidence type="ECO:0000256" key="1">
    <source>
        <dbReference type="ARBA" id="ARBA00004167"/>
    </source>
</evidence>
<dbReference type="GO" id="GO:0005886">
    <property type="term" value="C:plasma membrane"/>
    <property type="evidence" value="ECO:0007669"/>
    <property type="project" value="UniProtKB-ARBA"/>
</dbReference>
<dbReference type="SUPFAM" id="SSF117892">
    <property type="entry name" value="Band 7/SPFH domain"/>
    <property type="match status" value="1"/>
</dbReference>
<evidence type="ECO:0000256" key="3">
    <source>
        <dbReference type="ARBA" id="ARBA00017055"/>
    </source>
</evidence>
<comment type="subcellular location">
    <subcellularLocation>
        <location evidence="1">Membrane</location>
        <topology evidence="1">Single-pass membrane protein</topology>
    </subcellularLocation>
</comment>
<accession>A0A7X6ID29</accession>
<dbReference type="Proteomes" id="UP000534783">
    <property type="component" value="Unassembled WGS sequence"/>
</dbReference>